<dbReference type="EMBL" id="QOVF01000003">
    <property type="protein sequence ID" value="KAA0694182.1"/>
    <property type="molecule type" value="Genomic_DNA"/>
</dbReference>
<feature type="domain" description="N-acetylmuramoyl-L-alanine amidase" evidence="6">
    <location>
        <begin position="25"/>
        <end position="165"/>
    </location>
</feature>
<dbReference type="GO" id="GO:0008745">
    <property type="term" value="F:N-acetylmuramoyl-L-alanine amidase activity"/>
    <property type="evidence" value="ECO:0007669"/>
    <property type="project" value="UniProtKB-EC"/>
</dbReference>
<comment type="caution">
    <text evidence="7">The sequence shown here is derived from an EMBL/GenBank/DDBJ whole genome shotgun (WGS) entry which is preliminary data.</text>
</comment>
<dbReference type="AlphaFoldDB" id="A0A7V7KX81"/>
<dbReference type="FunFam" id="3.40.80.10:FF:000003">
    <property type="entry name" value="N-acetylmuramoyl-L-alanine amidase"/>
    <property type="match status" value="1"/>
</dbReference>
<accession>A0A7V7KX81</accession>
<dbReference type="RefSeq" id="WP_149333016.1">
    <property type="nucleotide sequence ID" value="NZ_QOVF01000003.1"/>
</dbReference>
<evidence type="ECO:0000256" key="4">
    <source>
        <dbReference type="ARBA" id="ARBA00022801"/>
    </source>
</evidence>
<dbReference type="InterPro" id="IPR036365">
    <property type="entry name" value="PGBD-like_sf"/>
</dbReference>
<dbReference type="InterPro" id="IPR036366">
    <property type="entry name" value="PGBDSf"/>
</dbReference>
<dbReference type="GO" id="GO:0071555">
    <property type="term" value="P:cell wall organization"/>
    <property type="evidence" value="ECO:0007669"/>
    <property type="project" value="UniProtKB-KW"/>
</dbReference>
<dbReference type="SMART" id="SM00644">
    <property type="entry name" value="Ami_2"/>
    <property type="match status" value="1"/>
</dbReference>
<evidence type="ECO:0000313" key="8">
    <source>
        <dbReference type="Proteomes" id="UP000463138"/>
    </source>
</evidence>
<evidence type="ECO:0000256" key="3">
    <source>
        <dbReference type="ARBA" id="ARBA00011901"/>
    </source>
</evidence>
<evidence type="ECO:0000256" key="2">
    <source>
        <dbReference type="ARBA" id="ARBA00007553"/>
    </source>
</evidence>
<dbReference type="SUPFAM" id="SSF47090">
    <property type="entry name" value="PGBD-like"/>
    <property type="match status" value="1"/>
</dbReference>
<dbReference type="CDD" id="cd06583">
    <property type="entry name" value="PGRP"/>
    <property type="match status" value="1"/>
</dbReference>
<dbReference type="Proteomes" id="UP000463138">
    <property type="component" value="Unassembled WGS sequence"/>
</dbReference>
<evidence type="ECO:0000313" key="7">
    <source>
        <dbReference type="EMBL" id="KAA0694182.1"/>
    </source>
</evidence>
<dbReference type="GO" id="GO:0019867">
    <property type="term" value="C:outer membrane"/>
    <property type="evidence" value="ECO:0007669"/>
    <property type="project" value="TreeGrafter"/>
</dbReference>
<dbReference type="OrthoDB" id="9794842at2"/>
<organism evidence="7 8">
    <name type="scientific">Halopseudomonas laoshanensis</name>
    <dbReference type="NCBI Taxonomy" id="2268758"/>
    <lineage>
        <taxon>Bacteria</taxon>
        <taxon>Pseudomonadati</taxon>
        <taxon>Pseudomonadota</taxon>
        <taxon>Gammaproteobacteria</taxon>
        <taxon>Pseudomonadales</taxon>
        <taxon>Pseudomonadaceae</taxon>
        <taxon>Halopseudomonas</taxon>
    </lineage>
</organism>
<dbReference type="SUPFAM" id="SSF55846">
    <property type="entry name" value="N-acetylmuramoyl-L-alanine amidase-like"/>
    <property type="match status" value="1"/>
</dbReference>
<protein>
    <recommendedName>
        <fullName evidence="3">N-acetylmuramoyl-L-alanine amidase</fullName>
        <ecNumber evidence="3">3.5.1.28</ecNumber>
    </recommendedName>
</protein>
<evidence type="ECO:0000256" key="5">
    <source>
        <dbReference type="ARBA" id="ARBA00023316"/>
    </source>
</evidence>
<dbReference type="InterPro" id="IPR002502">
    <property type="entry name" value="Amidase_domain"/>
</dbReference>
<reference evidence="7 8" key="1">
    <citation type="submission" date="2018-07" db="EMBL/GenBank/DDBJ databases">
        <title>Pseudomonas laoshanensis sp. nov., isolated from soil.</title>
        <authorList>
            <person name="Sun J."/>
            <person name="Yu L."/>
            <person name="Wang M."/>
            <person name="Zhang C."/>
        </authorList>
    </citation>
    <scope>NUCLEOTIDE SEQUENCE [LARGE SCALE GENOMIC DNA]</scope>
    <source>
        <strain evidence="7 8">Y22</strain>
    </source>
</reference>
<dbReference type="EC" id="3.5.1.28" evidence="3"/>
<dbReference type="PANTHER" id="PTHR30417:SF1">
    <property type="entry name" value="N-ACETYLMURAMOYL-L-ALANINE AMIDASE AMID"/>
    <property type="match status" value="1"/>
</dbReference>
<sequence length="290" mass="32369">MPLRLLPLVYLLLWLTGCTSGLKIDTRYNSPNHDSRVQYLVLHYTSSGFERSLNHLLAGEVSSHYLIGATPPIVYRLVDENRRAWHAGDSSWQGRTWLNSTSIGIEIVHPGYTDTPAGRVWHPWPQEQIDALIPLLKDILQRHGLGPERVVGHSDIAPQRKVDPGPLFPWRQLADAGVAIWPEQQKVEHYQRQLGGQTPPVQWFEMALEQFGYNLARTPEQVNASKNLLAAFQMRFRPARFDGVADAETAAILAALVPQTVNSPLWCNPAAQSMTPAAPSALAPCAQLNR</sequence>
<dbReference type="PANTHER" id="PTHR30417">
    <property type="entry name" value="N-ACETYLMURAMOYL-L-ALANINE AMIDASE AMID"/>
    <property type="match status" value="1"/>
</dbReference>
<gene>
    <name evidence="7" type="ORF">DT594_12810</name>
</gene>
<dbReference type="InterPro" id="IPR051206">
    <property type="entry name" value="NAMLAA_amidase_2"/>
</dbReference>
<dbReference type="InterPro" id="IPR036505">
    <property type="entry name" value="Amidase/PGRP_sf"/>
</dbReference>
<comment type="similarity">
    <text evidence="2">Belongs to the N-acetylmuramoyl-L-alanine amidase 2 family.</text>
</comment>
<comment type="catalytic activity">
    <reaction evidence="1">
        <text>Hydrolyzes the link between N-acetylmuramoyl residues and L-amino acid residues in certain cell-wall glycopeptides.</text>
        <dbReference type="EC" id="3.5.1.28"/>
    </reaction>
</comment>
<evidence type="ECO:0000259" key="6">
    <source>
        <dbReference type="SMART" id="SM00644"/>
    </source>
</evidence>
<dbReference type="Gene3D" id="1.10.101.10">
    <property type="entry name" value="PGBD-like superfamily/PGBD"/>
    <property type="match status" value="1"/>
</dbReference>
<keyword evidence="8" id="KW-1185">Reference proteome</keyword>
<evidence type="ECO:0000256" key="1">
    <source>
        <dbReference type="ARBA" id="ARBA00001561"/>
    </source>
</evidence>
<keyword evidence="4" id="KW-0378">Hydrolase</keyword>
<proteinExistence type="inferred from homology"/>
<dbReference type="GO" id="GO:0009253">
    <property type="term" value="P:peptidoglycan catabolic process"/>
    <property type="evidence" value="ECO:0007669"/>
    <property type="project" value="InterPro"/>
</dbReference>
<keyword evidence="5" id="KW-0961">Cell wall biogenesis/degradation</keyword>
<dbReference type="GO" id="GO:0009254">
    <property type="term" value="P:peptidoglycan turnover"/>
    <property type="evidence" value="ECO:0007669"/>
    <property type="project" value="TreeGrafter"/>
</dbReference>
<dbReference type="PROSITE" id="PS51257">
    <property type="entry name" value="PROKAR_LIPOPROTEIN"/>
    <property type="match status" value="1"/>
</dbReference>
<name>A0A7V7KX81_9GAMM</name>
<dbReference type="Pfam" id="PF01510">
    <property type="entry name" value="Amidase_2"/>
    <property type="match status" value="1"/>
</dbReference>
<dbReference type="Gene3D" id="3.40.80.10">
    <property type="entry name" value="Peptidoglycan recognition protein-like"/>
    <property type="match status" value="1"/>
</dbReference>